<name>A0A0E9PCY3_ANGAN</name>
<dbReference type="EMBL" id="GBXM01106066">
    <property type="protein sequence ID" value="JAH02511.1"/>
    <property type="molecule type" value="Transcribed_RNA"/>
</dbReference>
<proteinExistence type="predicted"/>
<reference evidence="1" key="1">
    <citation type="submission" date="2014-11" db="EMBL/GenBank/DDBJ databases">
        <authorList>
            <person name="Amaro Gonzalez C."/>
        </authorList>
    </citation>
    <scope>NUCLEOTIDE SEQUENCE</scope>
</reference>
<dbReference type="AlphaFoldDB" id="A0A0E9PCY3"/>
<reference evidence="1" key="2">
    <citation type="journal article" date="2015" name="Fish Shellfish Immunol.">
        <title>Early steps in the European eel (Anguilla anguilla)-Vibrio vulnificus interaction in the gills: Role of the RtxA13 toxin.</title>
        <authorList>
            <person name="Callol A."/>
            <person name="Pajuelo D."/>
            <person name="Ebbesson L."/>
            <person name="Teles M."/>
            <person name="MacKenzie S."/>
            <person name="Amaro C."/>
        </authorList>
    </citation>
    <scope>NUCLEOTIDE SEQUENCE</scope>
</reference>
<protein>
    <submittedName>
        <fullName evidence="1">Uncharacterized protein</fullName>
    </submittedName>
</protein>
<accession>A0A0E9PCY3</accession>
<sequence length="85" mass="9756">MLKSSLAVLSSNKYDKVLALWWDSHLFGLLQTCKHVVCLLSLSKEFPLGQTRMKFSPWMYTRNLAIRACAYPWVRTVCPNSSCVD</sequence>
<evidence type="ECO:0000313" key="1">
    <source>
        <dbReference type="EMBL" id="JAH02511.1"/>
    </source>
</evidence>
<organism evidence="1">
    <name type="scientific">Anguilla anguilla</name>
    <name type="common">European freshwater eel</name>
    <name type="synonym">Muraena anguilla</name>
    <dbReference type="NCBI Taxonomy" id="7936"/>
    <lineage>
        <taxon>Eukaryota</taxon>
        <taxon>Metazoa</taxon>
        <taxon>Chordata</taxon>
        <taxon>Craniata</taxon>
        <taxon>Vertebrata</taxon>
        <taxon>Euteleostomi</taxon>
        <taxon>Actinopterygii</taxon>
        <taxon>Neopterygii</taxon>
        <taxon>Teleostei</taxon>
        <taxon>Anguilliformes</taxon>
        <taxon>Anguillidae</taxon>
        <taxon>Anguilla</taxon>
    </lineage>
</organism>